<protein>
    <submittedName>
        <fullName evidence="1">CP</fullName>
    </submittedName>
</protein>
<dbReference type="Gene3D" id="2.60.120.20">
    <property type="match status" value="1"/>
</dbReference>
<evidence type="ECO:0000313" key="1">
    <source>
        <dbReference type="EMBL" id="DBA06666.1"/>
    </source>
</evidence>
<reference evidence="1" key="1">
    <citation type="journal article" date="2022" name="Gene">
        <title>A glimpse into the DNA virome of the unique 'living fossil' Welwitschia mirabilis.</title>
        <authorList>
            <person name="Debat H."/>
            <person name="Bejerman N."/>
        </authorList>
    </citation>
    <scope>NUCLEOTIDE SEQUENCE</scope>
</reference>
<reference evidence="1" key="2">
    <citation type="submission" date="2022-02" db="EMBL/GenBank/DDBJ databases">
        <authorList>
            <person name="Debat H."/>
            <person name="Bejerman N."/>
        </authorList>
    </citation>
    <scope>NUCLEOTIDE SEQUENCE</scope>
</reference>
<organism evidence="1">
    <name type="scientific">Welwitschia mirabilis associated geminivirus A</name>
    <dbReference type="NCBI Taxonomy" id="2919572"/>
    <lineage>
        <taxon>Viruses</taxon>
        <taxon>Monodnaviria</taxon>
        <taxon>Shotokuvirae</taxon>
        <taxon>Cressdnaviricota</taxon>
        <taxon>Repensiviricetes</taxon>
        <taxon>Geplafuvirales</taxon>
        <taxon>Geminiviridae</taxon>
        <taxon>Welwivirus</taxon>
        <taxon>Welwivirus welwitschiae</taxon>
    </lineage>
</organism>
<sequence>MPPRGFGARRWSSRSARLGYRARSQGWRTRTRSYGGRRGGILRSVPYAVRLRRSSTTGRRPRGIGRLTVPRGVRGNVQLSERKIVSACETGTDTDLMLLNGIALGTGENRRKGNLIHSLKLEMVYGATAQAGTGVTRGREQCVENAGSGAVHFFLLWDKHPGNRCPRYSEVFDTEGAHSDWIGFHYMKRELRDRISIIWHDVIELGGHWTSMSAGGGRDWKRLQSLPQSFEIRLGNRKTEFDSDRGENIGPRNIKYGALYVLNIMASSLDFKANWLFNSRLYFSDVM</sequence>
<name>A0A9N7ABE6_9GEMI</name>
<accession>A0A9N7ABE6</accession>
<dbReference type="EMBL" id="BK061149">
    <property type="protein sequence ID" value="DBA06666.1"/>
    <property type="molecule type" value="Genomic_DNA"/>
</dbReference>
<proteinExistence type="predicted"/>
<dbReference type="InterPro" id="IPR029053">
    <property type="entry name" value="Viral_coat"/>
</dbReference>